<accession>A0A645BTX1</accession>
<dbReference type="InterPro" id="IPR004776">
    <property type="entry name" value="Mem_transp_PIN-like"/>
</dbReference>
<dbReference type="PANTHER" id="PTHR36838:SF4">
    <property type="entry name" value="AUXIN EFFLUX CARRIER FAMILY PROTEIN"/>
    <property type="match status" value="1"/>
</dbReference>
<dbReference type="GO" id="GO:0005886">
    <property type="term" value="C:plasma membrane"/>
    <property type="evidence" value="ECO:0007669"/>
    <property type="project" value="UniProtKB-SubCell"/>
</dbReference>
<keyword evidence="4" id="KW-1003">Cell membrane</keyword>
<comment type="subcellular location">
    <subcellularLocation>
        <location evidence="1">Cell membrane</location>
        <topology evidence="1">Multi-pass membrane protein</topology>
    </subcellularLocation>
</comment>
<feature type="transmembrane region" description="Helical" evidence="8">
    <location>
        <begin position="156"/>
        <end position="175"/>
    </location>
</feature>
<evidence type="ECO:0008006" key="10">
    <source>
        <dbReference type="Google" id="ProtNLM"/>
    </source>
</evidence>
<evidence type="ECO:0000313" key="9">
    <source>
        <dbReference type="EMBL" id="MPM68816.1"/>
    </source>
</evidence>
<proteinExistence type="inferred from homology"/>
<reference evidence="9" key="1">
    <citation type="submission" date="2019-08" db="EMBL/GenBank/DDBJ databases">
        <authorList>
            <person name="Kucharzyk K."/>
            <person name="Murdoch R.W."/>
            <person name="Higgins S."/>
            <person name="Loffler F."/>
        </authorList>
    </citation>
    <scope>NUCLEOTIDE SEQUENCE</scope>
</reference>
<dbReference type="AlphaFoldDB" id="A0A645BTX1"/>
<protein>
    <recommendedName>
        <fullName evidence="10">Membrane transport protein</fullName>
    </recommendedName>
</protein>
<dbReference type="EMBL" id="VSSQ01022479">
    <property type="protein sequence ID" value="MPM68816.1"/>
    <property type="molecule type" value="Genomic_DNA"/>
</dbReference>
<dbReference type="GO" id="GO:0055085">
    <property type="term" value="P:transmembrane transport"/>
    <property type="evidence" value="ECO:0007669"/>
    <property type="project" value="InterPro"/>
</dbReference>
<gene>
    <name evidence="9" type="ORF">SDC9_115750</name>
</gene>
<evidence type="ECO:0000256" key="4">
    <source>
        <dbReference type="ARBA" id="ARBA00022475"/>
    </source>
</evidence>
<feature type="transmembrane region" description="Helical" evidence="8">
    <location>
        <begin position="12"/>
        <end position="41"/>
    </location>
</feature>
<comment type="similarity">
    <text evidence="2">Belongs to the auxin efflux carrier (TC 2.A.69) family.</text>
</comment>
<keyword evidence="5 8" id="KW-0812">Transmembrane</keyword>
<keyword evidence="7 8" id="KW-0472">Membrane</keyword>
<evidence type="ECO:0000256" key="1">
    <source>
        <dbReference type="ARBA" id="ARBA00004651"/>
    </source>
</evidence>
<dbReference type="Gene3D" id="1.20.1530.20">
    <property type="match status" value="1"/>
</dbReference>
<evidence type="ECO:0000256" key="7">
    <source>
        <dbReference type="ARBA" id="ARBA00023136"/>
    </source>
</evidence>
<feature type="transmembrane region" description="Helical" evidence="8">
    <location>
        <begin position="187"/>
        <end position="212"/>
    </location>
</feature>
<dbReference type="InterPro" id="IPR038770">
    <property type="entry name" value="Na+/solute_symporter_sf"/>
</dbReference>
<dbReference type="Pfam" id="PF03547">
    <property type="entry name" value="Mem_trans"/>
    <property type="match status" value="1"/>
</dbReference>
<feature type="transmembrane region" description="Helical" evidence="8">
    <location>
        <begin position="95"/>
        <end position="115"/>
    </location>
</feature>
<dbReference type="PANTHER" id="PTHR36838">
    <property type="entry name" value="AUXIN EFFLUX CARRIER FAMILY PROTEIN"/>
    <property type="match status" value="1"/>
</dbReference>
<name>A0A645BTX1_9ZZZZ</name>
<sequence length="213" mass="22468">MVQGICRSNFIFFGMPMAVALFGGASAGLASLMVGVVVPMVNVTSVVALEYFRKKTPNFGMIIKGILLNPILIGGFLGLVCSITSIRLPSAMERVLIEIADIATPLALIILGASVTFTSVKANRKSLILAVAGKLLIVPAVGVTISILAGFRGLELILLMSMFASPAAVSSYTMAQQMDGDADLAGQIVVFTTAFSLFTLFFWITSLMGLGYF</sequence>
<evidence type="ECO:0000256" key="2">
    <source>
        <dbReference type="ARBA" id="ARBA00010145"/>
    </source>
</evidence>
<feature type="transmembrane region" description="Helical" evidence="8">
    <location>
        <begin position="61"/>
        <end position="83"/>
    </location>
</feature>
<evidence type="ECO:0000256" key="6">
    <source>
        <dbReference type="ARBA" id="ARBA00022989"/>
    </source>
</evidence>
<evidence type="ECO:0000256" key="8">
    <source>
        <dbReference type="SAM" id="Phobius"/>
    </source>
</evidence>
<evidence type="ECO:0000256" key="5">
    <source>
        <dbReference type="ARBA" id="ARBA00022692"/>
    </source>
</evidence>
<keyword evidence="3" id="KW-0813">Transport</keyword>
<organism evidence="9">
    <name type="scientific">bioreactor metagenome</name>
    <dbReference type="NCBI Taxonomy" id="1076179"/>
    <lineage>
        <taxon>unclassified sequences</taxon>
        <taxon>metagenomes</taxon>
        <taxon>ecological metagenomes</taxon>
    </lineage>
</organism>
<comment type="caution">
    <text evidence="9">The sequence shown here is derived from an EMBL/GenBank/DDBJ whole genome shotgun (WGS) entry which is preliminary data.</text>
</comment>
<keyword evidence="6 8" id="KW-1133">Transmembrane helix</keyword>
<feature type="transmembrane region" description="Helical" evidence="8">
    <location>
        <begin position="127"/>
        <end position="149"/>
    </location>
</feature>
<evidence type="ECO:0000256" key="3">
    <source>
        <dbReference type="ARBA" id="ARBA00022448"/>
    </source>
</evidence>